<accession>A0A3S0BI56</accession>
<dbReference type="SUPFAM" id="SSF56529">
    <property type="entry name" value="FAH"/>
    <property type="match status" value="1"/>
</dbReference>
<evidence type="ECO:0000256" key="1">
    <source>
        <dbReference type="ARBA" id="ARBA00022723"/>
    </source>
</evidence>
<name>A0A3S0BI56_9CORY</name>
<dbReference type="GO" id="GO:0046872">
    <property type="term" value="F:metal ion binding"/>
    <property type="evidence" value="ECO:0007669"/>
    <property type="project" value="UniProtKB-KW"/>
</dbReference>
<evidence type="ECO:0000313" key="4">
    <source>
        <dbReference type="EMBL" id="RSZ63895.1"/>
    </source>
</evidence>
<dbReference type="InterPro" id="IPR011234">
    <property type="entry name" value="Fumarylacetoacetase-like_C"/>
</dbReference>
<dbReference type="RefSeq" id="WP_126120528.1">
    <property type="nucleotide sequence ID" value="NZ_RXHJ01000006.1"/>
</dbReference>
<keyword evidence="1" id="KW-0479">Metal-binding</keyword>
<dbReference type="Proteomes" id="UP000274907">
    <property type="component" value="Unassembled WGS sequence"/>
</dbReference>
<dbReference type="InterPro" id="IPR018833">
    <property type="entry name" value="Rv2993c-like_N"/>
</dbReference>
<proteinExistence type="predicted"/>
<dbReference type="GO" id="GO:0019752">
    <property type="term" value="P:carboxylic acid metabolic process"/>
    <property type="evidence" value="ECO:0007669"/>
    <property type="project" value="UniProtKB-ARBA"/>
</dbReference>
<feature type="domain" description="Fumarylacetoacetase-like C-terminal" evidence="2">
    <location>
        <begin position="70"/>
        <end position="283"/>
    </location>
</feature>
<evidence type="ECO:0000259" key="3">
    <source>
        <dbReference type="Pfam" id="PF10370"/>
    </source>
</evidence>
<gene>
    <name evidence="4" type="ORF">EAH68_06580</name>
</gene>
<dbReference type="FunFam" id="3.90.850.10:FF:000002">
    <property type="entry name" value="2-hydroxyhepta-2,4-diene-1,7-dioate isomerase"/>
    <property type="match status" value="1"/>
</dbReference>
<feature type="domain" description="Rv2993c-like N-terminal" evidence="3">
    <location>
        <begin position="1"/>
        <end position="62"/>
    </location>
</feature>
<organism evidence="4 5">
    <name type="scientific">Corynebacterium hylobatis</name>
    <dbReference type="NCBI Taxonomy" id="1859290"/>
    <lineage>
        <taxon>Bacteria</taxon>
        <taxon>Bacillati</taxon>
        <taxon>Actinomycetota</taxon>
        <taxon>Actinomycetes</taxon>
        <taxon>Mycobacteriales</taxon>
        <taxon>Corynebacteriaceae</taxon>
        <taxon>Corynebacterium</taxon>
    </lineage>
</organism>
<dbReference type="EMBL" id="RXHJ01000006">
    <property type="protein sequence ID" value="RSZ63895.1"/>
    <property type="molecule type" value="Genomic_DNA"/>
</dbReference>
<keyword evidence="5" id="KW-1185">Reference proteome</keyword>
<dbReference type="GO" id="GO:0016853">
    <property type="term" value="F:isomerase activity"/>
    <property type="evidence" value="ECO:0007669"/>
    <property type="project" value="UniProtKB-ARBA"/>
</dbReference>
<dbReference type="Pfam" id="PF10370">
    <property type="entry name" value="Rv2993c-like_N"/>
    <property type="match status" value="1"/>
</dbReference>
<sequence>MKFVTFRHEGTTRTGVLDADNAQITPLANGEGLVDVIETWDNHSPEFSNSTLSLEEVELLAPIPRPRRNIFCIGRNYLEHAKEFADSGFDATASASHIPDYPVVFTKAPSTVIGTEAEIDPHLQLTDGLDYEAELGVIIGTGGRNITKEEAMNHVWGYTNINDVTARDMQKKHAQWFLGKSLDTHCPMGPWAVTRDEVGDEPLDLLCTVNGETRQQANTADLIFDIPTIIETISAGITLEPGDVIATGTPVGVGIGFKPPKFLAPGDVVEVSFSKLGTLRNQVGHGQ</sequence>
<dbReference type="Pfam" id="PF01557">
    <property type="entry name" value="FAA_hydrolase"/>
    <property type="match status" value="1"/>
</dbReference>
<evidence type="ECO:0000259" key="2">
    <source>
        <dbReference type="Pfam" id="PF01557"/>
    </source>
</evidence>
<comment type="caution">
    <text evidence="4">The sequence shown here is derived from an EMBL/GenBank/DDBJ whole genome shotgun (WGS) entry which is preliminary data.</text>
</comment>
<reference evidence="4 5" key="1">
    <citation type="submission" date="2018-12" db="EMBL/GenBank/DDBJ databases">
        <title>YIM 101343 draft genome.</title>
        <authorList>
            <person name="Chen X."/>
        </authorList>
    </citation>
    <scope>NUCLEOTIDE SEQUENCE [LARGE SCALE GENOMIC DNA]</scope>
    <source>
        <strain evidence="4 5">YIM 101343</strain>
    </source>
</reference>
<dbReference type="GO" id="GO:0018773">
    <property type="term" value="F:acetylpyruvate hydrolase activity"/>
    <property type="evidence" value="ECO:0007669"/>
    <property type="project" value="TreeGrafter"/>
</dbReference>
<dbReference type="OrthoDB" id="9805307at2"/>
<dbReference type="InterPro" id="IPR036663">
    <property type="entry name" value="Fumarylacetoacetase_C_sf"/>
</dbReference>
<dbReference type="PANTHER" id="PTHR11820:SF7">
    <property type="entry name" value="ACYLPYRUVASE FAHD1, MITOCHONDRIAL"/>
    <property type="match status" value="1"/>
</dbReference>
<evidence type="ECO:0000313" key="5">
    <source>
        <dbReference type="Proteomes" id="UP000274907"/>
    </source>
</evidence>
<dbReference type="Gene3D" id="3.90.850.10">
    <property type="entry name" value="Fumarylacetoacetase-like, C-terminal domain"/>
    <property type="match status" value="1"/>
</dbReference>
<keyword evidence="4" id="KW-0378">Hydrolase</keyword>
<dbReference type="PANTHER" id="PTHR11820">
    <property type="entry name" value="ACYLPYRUVASE"/>
    <property type="match status" value="1"/>
</dbReference>
<protein>
    <submittedName>
        <fullName evidence="4">FAA hydrolase family protein</fullName>
    </submittedName>
</protein>
<dbReference type="AlphaFoldDB" id="A0A3S0BI56"/>